<comment type="caution">
    <text evidence="1">The sequence shown here is derived from an EMBL/GenBank/DDBJ whole genome shotgun (WGS) entry which is preliminary data.</text>
</comment>
<sequence length="62" mass="6945">MIRSTPHGKLVGIAIRRKMFDRSIVDYPDREIQNSPVYSLHGDLLIIAWPAPGDAGEIKECP</sequence>
<name>A0A8J3R464_9ACTN</name>
<dbReference type="EMBL" id="BOOG01000005">
    <property type="protein sequence ID" value="GIH68123.1"/>
    <property type="molecule type" value="Genomic_DNA"/>
</dbReference>
<dbReference type="RefSeq" id="WP_204010222.1">
    <property type="nucleotide sequence ID" value="NZ_BOOG01000005.1"/>
</dbReference>
<organism evidence="1 2">
    <name type="scientific">Sphaerimonospora thailandensis</name>
    <dbReference type="NCBI Taxonomy" id="795644"/>
    <lineage>
        <taxon>Bacteria</taxon>
        <taxon>Bacillati</taxon>
        <taxon>Actinomycetota</taxon>
        <taxon>Actinomycetes</taxon>
        <taxon>Streptosporangiales</taxon>
        <taxon>Streptosporangiaceae</taxon>
        <taxon>Sphaerimonospora</taxon>
    </lineage>
</organism>
<keyword evidence="2" id="KW-1185">Reference proteome</keyword>
<gene>
    <name evidence="1" type="ORF">Mth01_03760</name>
</gene>
<dbReference type="AlphaFoldDB" id="A0A8J3R464"/>
<evidence type="ECO:0000313" key="1">
    <source>
        <dbReference type="EMBL" id="GIH68123.1"/>
    </source>
</evidence>
<reference evidence="1" key="1">
    <citation type="submission" date="2021-01" db="EMBL/GenBank/DDBJ databases">
        <title>Whole genome shotgun sequence of Sphaerimonospora thailandensis NBRC 107569.</title>
        <authorList>
            <person name="Komaki H."/>
            <person name="Tamura T."/>
        </authorList>
    </citation>
    <scope>NUCLEOTIDE SEQUENCE</scope>
    <source>
        <strain evidence="1">NBRC 107569</strain>
    </source>
</reference>
<accession>A0A8J3R464</accession>
<evidence type="ECO:0000313" key="2">
    <source>
        <dbReference type="Proteomes" id="UP000610966"/>
    </source>
</evidence>
<protein>
    <submittedName>
        <fullName evidence="1">Uncharacterized protein</fullName>
    </submittedName>
</protein>
<dbReference type="Proteomes" id="UP000610966">
    <property type="component" value="Unassembled WGS sequence"/>
</dbReference>
<proteinExistence type="predicted"/>